<dbReference type="AlphaFoldDB" id="A0AAD8Y6Z8"/>
<name>A0AAD8Y6Z8_9STRA</name>
<dbReference type="EMBL" id="JATAAI010000014">
    <property type="protein sequence ID" value="KAK1740874.1"/>
    <property type="molecule type" value="Genomic_DNA"/>
</dbReference>
<accession>A0AAD8Y6Z8</accession>
<dbReference type="PROSITE" id="PS51257">
    <property type="entry name" value="PROKAR_LIPOPROTEIN"/>
    <property type="match status" value="1"/>
</dbReference>
<dbReference type="Proteomes" id="UP001224775">
    <property type="component" value="Unassembled WGS sequence"/>
</dbReference>
<evidence type="ECO:0000313" key="2">
    <source>
        <dbReference type="Proteomes" id="UP001224775"/>
    </source>
</evidence>
<proteinExistence type="predicted"/>
<evidence type="ECO:0000313" key="1">
    <source>
        <dbReference type="EMBL" id="KAK1740874.1"/>
    </source>
</evidence>
<organism evidence="1 2">
    <name type="scientific">Skeletonema marinoi</name>
    <dbReference type="NCBI Taxonomy" id="267567"/>
    <lineage>
        <taxon>Eukaryota</taxon>
        <taxon>Sar</taxon>
        <taxon>Stramenopiles</taxon>
        <taxon>Ochrophyta</taxon>
        <taxon>Bacillariophyta</taxon>
        <taxon>Coscinodiscophyceae</taxon>
        <taxon>Thalassiosirophycidae</taxon>
        <taxon>Thalassiosirales</taxon>
        <taxon>Skeletonemataceae</taxon>
        <taxon>Skeletonema</taxon>
        <taxon>Skeletonema marinoi-dohrnii complex</taxon>
    </lineage>
</organism>
<reference evidence="1" key="1">
    <citation type="submission" date="2023-06" db="EMBL/GenBank/DDBJ databases">
        <title>Survivors Of The Sea: Transcriptome response of Skeletonema marinoi to long-term dormancy.</title>
        <authorList>
            <person name="Pinder M.I.M."/>
            <person name="Kourtchenko O."/>
            <person name="Robertson E.K."/>
            <person name="Larsson T."/>
            <person name="Maumus F."/>
            <person name="Osuna-Cruz C.M."/>
            <person name="Vancaester E."/>
            <person name="Stenow R."/>
            <person name="Vandepoele K."/>
            <person name="Ploug H."/>
            <person name="Bruchert V."/>
            <person name="Godhe A."/>
            <person name="Topel M."/>
        </authorList>
    </citation>
    <scope>NUCLEOTIDE SEQUENCE</scope>
    <source>
        <strain evidence="1">R05AC</strain>
    </source>
</reference>
<protein>
    <submittedName>
        <fullName evidence="1">Uncharacterized protein</fullName>
    </submittedName>
</protein>
<keyword evidence="2" id="KW-1185">Reference proteome</keyword>
<sequence>MTTSKQSYCASMLNRVKKLSLANCINITGSCLEPLRGSETIEQIDLSLVGDHEEPTLTEIWHPPIKMEYWCSREDVVVPFDPPISCELVLPILDSIIEREGNVLKHLQFPKSWRRPYDPLPVLESFLKRYNQMLMNRNSMCLRCNRNLPSRGYTWTRSSSNRYEDFGIQNHTCSQCMKHYCYRCNDEDAVEQYNERTSPWGEGNTNFMLERCKKCERDYCTDCSAIHQCSLCTSYHCADSCKTFTNCSTAECGKMICEGCVERQTCERCKKVYCVDETSYCHSCDSNICYDCDLIDDECSNESCENTMCRDCASDAERTCQKCKQAFCGASECCATCQYCKQTFCRDCVTFRRCEDMAFHDTRKGIQCAECDEKGVVDIDFVRRCESCNIDLCGKCRLKPCHVSNAINCDGCARLLTDAALIKGEGDEIDDDTS</sequence>
<comment type="caution">
    <text evidence="1">The sequence shown here is derived from an EMBL/GenBank/DDBJ whole genome shotgun (WGS) entry which is preliminary data.</text>
</comment>
<gene>
    <name evidence="1" type="ORF">QTG54_008126</name>
</gene>